<accession>A0ABP9HZH2</accession>
<organism evidence="3 4">
    <name type="scientific">Yinghuangia aomiensis</name>
    <dbReference type="NCBI Taxonomy" id="676205"/>
    <lineage>
        <taxon>Bacteria</taxon>
        <taxon>Bacillati</taxon>
        <taxon>Actinomycetota</taxon>
        <taxon>Actinomycetes</taxon>
        <taxon>Kitasatosporales</taxon>
        <taxon>Streptomycetaceae</taxon>
        <taxon>Yinghuangia</taxon>
    </lineage>
</organism>
<gene>
    <name evidence="3" type="ORF">GCM10023205_60120</name>
</gene>
<feature type="compositionally biased region" description="Basic and acidic residues" evidence="1">
    <location>
        <begin position="1"/>
        <end position="15"/>
    </location>
</feature>
<evidence type="ECO:0000313" key="3">
    <source>
        <dbReference type="EMBL" id="GAA4982602.1"/>
    </source>
</evidence>
<feature type="region of interest" description="Disordered" evidence="1">
    <location>
        <begin position="1"/>
        <end position="22"/>
    </location>
</feature>
<dbReference type="InterPro" id="IPR019039">
    <property type="entry name" value="T4-Rnl1-like_N"/>
</dbReference>
<keyword evidence="4" id="KW-1185">Reference proteome</keyword>
<comment type="caution">
    <text evidence="3">The sequence shown here is derived from an EMBL/GenBank/DDBJ whole genome shotgun (WGS) entry which is preliminary data.</text>
</comment>
<name>A0ABP9HZH2_9ACTN</name>
<reference evidence="4" key="1">
    <citation type="journal article" date="2019" name="Int. J. Syst. Evol. Microbiol.">
        <title>The Global Catalogue of Microorganisms (GCM) 10K type strain sequencing project: providing services to taxonomists for standard genome sequencing and annotation.</title>
        <authorList>
            <consortium name="The Broad Institute Genomics Platform"/>
            <consortium name="The Broad Institute Genome Sequencing Center for Infectious Disease"/>
            <person name="Wu L."/>
            <person name="Ma J."/>
        </authorList>
    </citation>
    <scope>NUCLEOTIDE SEQUENCE [LARGE SCALE GENOMIC DNA]</scope>
    <source>
        <strain evidence="4">JCM 17986</strain>
    </source>
</reference>
<dbReference type="Pfam" id="PF09511">
    <property type="entry name" value="RNA_lig_T4_1"/>
    <property type="match status" value="1"/>
</dbReference>
<evidence type="ECO:0000256" key="1">
    <source>
        <dbReference type="SAM" id="MobiDB-lite"/>
    </source>
</evidence>
<evidence type="ECO:0000259" key="2">
    <source>
        <dbReference type="Pfam" id="PF09511"/>
    </source>
</evidence>
<evidence type="ECO:0000313" key="4">
    <source>
        <dbReference type="Proteomes" id="UP001500466"/>
    </source>
</evidence>
<dbReference type="Proteomes" id="UP001500466">
    <property type="component" value="Unassembled WGS sequence"/>
</dbReference>
<protein>
    <recommendedName>
        <fullName evidence="2">T4 RNA ligase 1-like N-terminal domain-containing protein</fullName>
    </recommendedName>
</protein>
<dbReference type="EMBL" id="BAABHS010000025">
    <property type="protein sequence ID" value="GAA4982602.1"/>
    <property type="molecule type" value="Genomic_DNA"/>
</dbReference>
<proteinExistence type="predicted"/>
<sequence>MEAELRPVSDARSGPEPRPLSALMPPAALAEEVAAGFVRRTRHPELPLSVYAYTARCFLTQHWTPVTRWTRGLIVDDAAGTIAAQAFPKFFNAEQHAPESPFAPPLPADEPFELYDKVDGSLGIVFHHAGRWRAATKSSFTSPQAAWAQAWLDAHDTGTLSPGTTYLAEVVYPENRIVVDHGSRSTLVLLGGYGPDGTEVPLADLAAGWDGIGDVVGSHRPGSLAGLLHDAAHNVGPDGRPLAGTEAEGWVVRFASGVRAKVKLGDYVRLHATMTRTNERGVWEVLSRGGEPAKLFDRMPDEFRAWILTVAARLTRERDAWAAAAHAAFAAIGPAPDRPAFARKATDPSLKTYRAALFLLYDNRPIDELAWRAVRPATAGVPFLVGDPG</sequence>
<feature type="domain" description="T4 RNA ligase 1-like N-terminal" evidence="2">
    <location>
        <begin position="71"/>
        <end position="256"/>
    </location>
</feature>